<name>A0AAD7EPQ9_9AGAR</name>
<keyword evidence="2" id="KW-1133">Transmembrane helix</keyword>
<feature type="transmembrane region" description="Helical" evidence="2">
    <location>
        <begin position="251"/>
        <end position="275"/>
    </location>
</feature>
<evidence type="ECO:0000313" key="5">
    <source>
        <dbReference type="Proteomes" id="UP001218218"/>
    </source>
</evidence>
<keyword evidence="5" id="KW-1185">Reference proteome</keyword>
<feature type="domain" description="DUF6533" evidence="3">
    <location>
        <begin position="216"/>
        <end position="264"/>
    </location>
</feature>
<feature type="compositionally biased region" description="Polar residues" evidence="1">
    <location>
        <begin position="465"/>
        <end position="474"/>
    </location>
</feature>
<protein>
    <recommendedName>
        <fullName evidence="3">DUF6533 domain-containing protein</fullName>
    </recommendedName>
</protein>
<feature type="region of interest" description="Disordered" evidence="1">
    <location>
        <begin position="462"/>
        <end position="486"/>
    </location>
</feature>
<evidence type="ECO:0000256" key="2">
    <source>
        <dbReference type="SAM" id="Phobius"/>
    </source>
</evidence>
<feature type="transmembrane region" description="Helical" evidence="2">
    <location>
        <begin position="287"/>
        <end position="308"/>
    </location>
</feature>
<dbReference type="Pfam" id="PF20151">
    <property type="entry name" value="DUF6533"/>
    <property type="match status" value="1"/>
</dbReference>
<dbReference type="EMBL" id="JARIHO010000021">
    <property type="protein sequence ID" value="KAJ7346437.1"/>
    <property type="molecule type" value="Genomic_DNA"/>
</dbReference>
<feature type="transmembrane region" description="Helical" evidence="2">
    <location>
        <begin position="407"/>
        <end position="424"/>
    </location>
</feature>
<gene>
    <name evidence="4" type="ORF">DFH08DRAFT_961856</name>
</gene>
<evidence type="ECO:0000256" key="1">
    <source>
        <dbReference type="SAM" id="MobiDB-lite"/>
    </source>
</evidence>
<evidence type="ECO:0000313" key="4">
    <source>
        <dbReference type="EMBL" id="KAJ7346437.1"/>
    </source>
</evidence>
<reference evidence="4" key="1">
    <citation type="submission" date="2023-03" db="EMBL/GenBank/DDBJ databases">
        <title>Massive genome expansion in bonnet fungi (Mycena s.s.) driven by repeated elements and novel gene families across ecological guilds.</title>
        <authorList>
            <consortium name="Lawrence Berkeley National Laboratory"/>
            <person name="Harder C.B."/>
            <person name="Miyauchi S."/>
            <person name="Viragh M."/>
            <person name="Kuo A."/>
            <person name="Thoen E."/>
            <person name="Andreopoulos B."/>
            <person name="Lu D."/>
            <person name="Skrede I."/>
            <person name="Drula E."/>
            <person name="Henrissat B."/>
            <person name="Morin E."/>
            <person name="Kohler A."/>
            <person name="Barry K."/>
            <person name="LaButti K."/>
            <person name="Morin E."/>
            <person name="Salamov A."/>
            <person name="Lipzen A."/>
            <person name="Mereny Z."/>
            <person name="Hegedus B."/>
            <person name="Baldrian P."/>
            <person name="Stursova M."/>
            <person name="Weitz H."/>
            <person name="Taylor A."/>
            <person name="Grigoriev I.V."/>
            <person name="Nagy L.G."/>
            <person name="Martin F."/>
            <person name="Kauserud H."/>
        </authorList>
    </citation>
    <scope>NUCLEOTIDE SEQUENCE</scope>
    <source>
        <strain evidence="4">CBHHK002</strain>
    </source>
</reference>
<accession>A0AAD7EPQ9</accession>
<sequence>MLGLPTFTENALQQRPSPHFRRVKHLLIGPVTESTAESWLNACRGVTNLFFQVDSASSPILRALGFLNSVQYLVIDVREISCADAILQPLFLHVTHLELLELHGIGVAESDSMCGHLTLIPYLTHVAFNPKLHESVSHAGLSTNLRLYPLLGDSRFVCIQQTMDYHLDWLGGAVVGEDYWVLADAFTAARRARMVHLAETPPFETLMANSLQIAAYLRVAAYSIAFFDYLQTLPAEYRLYAKQKGPLQLSVACILFILVRYIGLGTLIISNTGFFYHGFSKEACDRYYWLVPIFKILLYLISQAILGLRTYAVSRKSPVVLRGLIILFVLCAIPESISTFWKRIPSQTNGSCTSGNPAGIHTAALYYVGGLVFDIVTMATTSVYLWKFSNTSRSSLGQLARMMFLDGIMYFIALSGMNVINIIFFQSAEIALQSSAVPLGVVTTMIFSSRFVLNLSEHVRDGVSGDQTHSSRTPHSGLRGQTMRGRTTDDPELIVKVTKNVITMNDMGEDDTVSHTKSVAQWGKDSDMA</sequence>
<keyword evidence="2" id="KW-0472">Membrane</keyword>
<keyword evidence="2" id="KW-0812">Transmembrane</keyword>
<dbReference type="AlphaFoldDB" id="A0AAD7EPQ9"/>
<feature type="transmembrane region" description="Helical" evidence="2">
    <location>
        <begin position="430"/>
        <end position="453"/>
    </location>
</feature>
<comment type="caution">
    <text evidence="4">The sequence shown here is derived from an EMBL/GenBank/DDBJ whole genome shotgun (WGS) entry which is preliminary data.</text>
</comment>
<dbReference type="InterPro" id="IPR045340">
    <property type="entry name" value="DUF6533"/>
</dbReference>
<feature type="transmembrane region" description="Helical" evidence="2">
    <location>
        <begin position="320"/>
        <end position="341"/>
    </location>
</feature>
<feature type="region of interest" description="Disordered" evidence="1">
    <location>
        <begin position="508"/>
        <end position="529"/>
    </location>
</feature>
<proteinExistence type="predicted"/>
<feature type="transmembrane region" description="Helical" evidence="2">
    <location>
        <begin position="364"/>
        <end position="386"/>
    </location>
</feature>
<evidence type="ECO:0000259" key="3">
    <source>
        <dbReference type="Pfam" id="PF20151"/>
    </source>
</evidence>
<organism evidence="4 5">
    <name type="scientific">Mycena albidolilacea</name>
    <dbReference type="NCBI Taxonomy" id="1033008"/>
    <lineage>
        <taxon>Eukaryota</taxon>
        <taxon>Fungi</taxon>
        <taxon>Dikarya</taxon>
        <taxon>Basidiomycota</taxon>
        <taxon>Agaricomycotina</taxon>
        <taxon>Agaricomycetes</taxon>
        <taxon>Agaricomycetidae</taxon>
        <taxon>Agaricales</taxon>
        <taxon>Marasmiineae</taxon>
        <taxon>Mycenaceae</taxon>
        <taxon>Mycena</taxon>
    </lineage>
</organism>
<dbReference type="Proteomes" id="UP001218218">
    <property type="component" value="Unassembled WGS sequence"/>
</dbReference>